<gene>
    <name evidence="1" type="ORF">FOZ63_023659</name>
</gene>
<organism evidence="1 2">
    <name type="scientific">Perkinsus olseni</name>
    <name type="common">Perkinsus atlanticus</name>
    <dbReference type="NCBI Taxonomy" id="32597"/>
    <lineage>
        <taxon>Eukaryota</taxon>
        <taxon>Sar</taxon>
        <taxon>Alveolata</taxon>
        <taxon>Perkinsozoa</taxon>
        <taxon>Perkinsea</taxon>
        <taxon>Perkinsida</taxon>
        <taxon>Perkinsidae</taxon>
        <taxon>Perkinsus</taxon>
    </lineage>
</organism>
<dbReference type="EMBL" id="JABANO010024775">
    <property type="protein sequence ID" value="KAF4721379.1"/>
    <property type="molecule type" value="Genomic_DNA"/>
</dbReference>
<sequence>AAIKGVDAVLLEESVDEIIKWVNDYDGWTLIIWFKNAQDDVSEALSGVSIPRAGPELLVN</sequence>
<evidence type="ECO:0000313" key="2">
    <source>
        <dbReference type="Proteomes" id="UP000553632"/>
    </source>
</evidence>
<proteinExistence type="predicted"/>
<keyword evidence="2" id="KW-1185">Reference proteome</keyword>
<protein>
    <submittedName>
        <fullName evidence="1">Uncharacterized protein</fullName>
    </submittedName>
</protein>
<feature type="non-terminal residue" evidence="1">
    <location>
        <position position="1"/>
    </location>
</feature>
<comment type="caution">
    <text evidence="1">The sequence shown here is derived from an EMBL/GenBank/DDBJ whole genome shotgun (WGS) entry which is preliminary data.</text>
</comment>
<dbReference type="AlphaFoldDB" id="A0A7J6RKL2"/>
<name>A0A7J6RKL2_PEROL</name>
<dbReference type="Proteomes" id="UP000553632">
    <property type="component" value="Unassembled WGS sequence"/>
</dbReference>
<reference evidence="1 2" key="1">
    <citation type="submission" date="2020-04" db="EMBL/GenBank/DDBJ databases">
        <title>Perkinsus olseni comparative genomics.</title>
        <authorList>
            <person name="Bogema D.R."/>
        </authorList>
    </citation>
    <scope>NUCLEOTIDE SEQUENCE [LARGE SCALE GENOMIC DNA]</scope>
    <source>
        <strain evidence="1 2">ATCC PRA-207</strain>
    </source>
</reference>
<accession>A0A7J6RKL2</accession>
<evidence type="ECO:0000313" key="1">
    <source>
        <dbReference type="EMBL" id="KAF4721379.1"/>
    </source>
</evidence>